<evidence type="ECO:0000313" key="14">
    <source>
        <dbReference type="EMBL" id="EGY20940.1"/>
    </source>
</evidence>
<dbReference type="OMA" id="YPVRPWE"/>
<dbReference type="Proteomes" id="UP000001611">
    <property type="component" value="Chromosome 3"/>
</dbReference>
<evidence type="ECO:0000256" key="8">
    <source>
        <dbReference type="ARBA" id="ARBA00023163"/>
    </source>
</evidence>
<comment type="function">
    <text evidence="10">Component of the SRB8-11 complex. The SRB8-11 complex is a regulatory module of the Mediator complex which is itself involved in regulation of basal and activated RNA polymerase II-dependent transcription. The SRB8-11 complex may be involved in the transcriptional repression of a subset of genes regulated by Mediator. It may inhibit the association of the Mediator complex with RNA polymerase II to form the holoenzyme complex.</text>
</comment>
<evidence type="ECO:0000256" key="11">
    <source>
        <dbReference type="ARBA" id="ARBA00032010"/>
    </source>
</evidence>
<dbReference type="PANTHER" id="PTHR46567">
    <property type="entry name" value="MEDIATOR OF RNA POLYMERASE II TRANSCRIPTION SUBUNIT 12"/>
    <property type="match status" value="1"/>
</dbReference>
<keyword evidence="8" id="KW-0804">Transcription</keyword>
<comment type="subunit">
    <text evidence="3">Component of the SRB8-11 complex, which itself associates with the Mediator complex.</text>
</comment>
<accession>G2WXY2</accession>
<feature type="compositionally biased region" description="Polar residues" evidence="12">
    <location>
        <begin position="252"/>
        <end position="264"/>
    </location>
</feature>
<dbReference type="STRING" id="498257.G2WXY2"/>
<dbReference type="InterPro" id="IPR057344">
    <property type="entry name" value="ARM_SRB8"/>
</dbReference>
<protein>
    <recommendedName>
        <fullName evidence="4">Mediator of RNA polymerase II transcription subunit 12</fullName>
    </recommendedName>
    <alternativeName>
        <fullName evidence="11">Mediator complex subunit 12</fullName>
    </alternativeName>
</protein>
<dbReference type="PANTHER" id="PTHR46567:SF1">
    <property type="entry name" value="MEDIATOR OF RNA POLYMERASE II TRANSCRIPTION SUBUNIT 12"/>
    <property type="match status" value="1"/>
</dbReference>
<dbReference type="GeneID" id="20703927"/>
<proteinExistence type="inferred from homology"/>
<sequence>MWLFGPPHQPNAEPPGELWKPSCPPLVLAPDLFLAQGALQRGELRTARPEPPSPFDLSFPRRAYHGSRSLPCLLRAPALATGPSQPASQPGGQLVRRWIGPSKNPHRYRYVATTCLITPPTQPTPSTTIAQHVVAAIPVLAMTSRTPMGVQPRPPQQRTLSSSGLTVQRPPHQRTLSAQYLPPSPVRKEPSNLIDLTGDSNDVAVAQNRYGTVPRRGGSRLKLELSNDSTLFQPATESPQNLTPSRLVPKNDASSLADTNSPASTRAGPLDNDNPPMPMPKRRPRFALPTPPKDTKPAVIATKKDGRPKPYSAEIPPDAPRYAPLNRPKADATKVGYGASATAKESHDMGNADFFSWTGNHPEDRLSDAVIKNGYFDKAPVTQAETTSAKPAIFPALKHKNGLNLLSSIFVGVLNQRKHNGQVVAPSAFKPPPRVTLTDTKREVWMRDLANPAISLRRLSRTIPHGIRGKGLLDHCLNKNVPTERAVWLVRCVGANDLRTVKRKGVNGTVVMGGEAKWLKDWTLYVEQFVESVASAFGEVDWKARVQYAIRLATHLYAEHLVDRDHYMDWLVGGLENSTQSKLPMWILISQIYWKDLLRLRRHGRRLANALLSHLTTIQSDPDRDILAQLSTKLTSLLLPLLSSYPDNFLSPTTWLRCRETLLASIPIDNDAVLSAYKALNSRNEVLIASSGKSQPANRQILIKQLDTTFQTLYTNELASSCWNVSEDKRMIVRTVLEWSTSFYRPGQARIYVAASLLRAWASTGVDITTAILESIGAAPPQGTTPKRLFYQLISELVRTGQFNVREYVVWLMGRGGMTSSLDTEPDAPCSTRLLIDLPLSALSSSFIATRANLLRRAAFDVAEEARDIDAAWNFIRHALGLSSDAEISPAQRRPMPLAKICRAVSNSSRALQTEVGARLLQIFQTDDYESSSDVHLSPTAFNHARSILEAAKDFTTMAEMIKLTSRFPDADILASCADTVNVHLPTFAAMNVARNLCDLLLERMKIVNDEQGVRVRPLLVALGALTARLPGLANTSAHLRKELQQIDQSTAIDACSPVSDNMAARLQDAEGELNDEIERLLTGGTSLDRPTMDRLFHTVVTRIEGSWVKDSEKQHAYSALLARLRIFDTQHFDVRMTDWVHHVSIMKTRPTLFDIYPFLISLGCLGLSTIMTTTTIDPSKVVGGQVGCTSTYMQEVLQLVVSPLPPKNALSQEEAYRFYVQQRVAPQQYHRELAVLIRNSLIEFSKLQNSEVSTSAPLARQDLRDDVLDLLRLLVLNDSPTTVQILGTKLADSPLSDVLASITTRLLAPTRDPNDPMTFETVLELANDFTLPFCQLKLSIGLAASKAGGSSGDEQPASHVDMLSKALDQAVETKNMMWTSVLPYLSEEITDHLKRQAQTRLFSLVPSLKTMSTAGDSSEDMIRLSESLLSVVEAIIRGRPALKATQLNMSMVDKLTELWELLAATELIGTDLRMAIIEHWLPLLLKFITLHTTANEPVLSPTQPASMKPPTTAAANDVRARMLVVLSGIMLELDNISCEEARSGRQLRQTTFDLALFLVDHLPEESRLQCVRAILIGGSLQAPVTSDAGIRYLFSYAAPWMEQFMLAHRQTPTPPSNGPPRPKIPISVQGSARLTPYIFRRWELLSEPSPIVGENDTALSLSLFEAIKIQ</sequence>
<dbReference type="HOGENOM" id="CLU_002034_1_0_1"/>
<evidence type="ECO:0000259" key="13">
    <source>
        <dbReference type="SMART" id="SM01281"/>
    </source>
</evidence>
<dbReference type="OrthoDB" id="20828at2759"/>
<evidence type="ECO:0000313" key="15">
    <source>
        <dbReference type="Proteomes" id="UP000001611"/>
    </source>
</evidence>
<dbReference type="InParanoid" id="G2WXY2"/>
<evidence type="ECO:0000256" key="5">
    <source>
        <dbReference type="ARBA" id="ARBA00022491"/>
    </source>
</evidence>
<evidence type="ECO:0000256" key="1">
    <source>
        <dbReference type="ARBA" id="ARBA00004123"/>
    </source>
</evidence>
<evidence type="ECO:0000256" key="9">
    <source>
        <dbReference type="ARBA" id="ARBA00023242"/>
    </source>
</evidence>
<dbReference type="EMBL" id="DS572698">
    <property type="protein sequence ID" value="EGY20940.1"/>
    <property type="molecule type" value="Genomic_DNA"/>
</dbReference>
<feature type="compositionally biased region" description="Polar residues" evidence="12">
    <location>
        <begin position="156"/>
        <end position="166"/>
    </location>
</feature>
<dbReference type="InterPro" id="IPR019035">
    <property type="entry name" value="Mediator_Med12"/>
</dbReference>
<feature type="domain" description="Mediator complex subunit Med12" evidence="13">
    <location>
        <begin position="428"/>
        <end position="491"/>
    </location>
</feature>
<evidence type="ECO:0000256" key="7">
    <source>
        <dbReference type="ARBA" id="ARBA00023159"/>
    </source>
</evidence>
<comment type="subcellular location">
    <subcellularLocation>
        <location evidence="1">Nucleus</location>
    </subcellularLocation>
</comment>
<keyword evidence="6" id="KW-0805">Transcription regulation</keyword>
<evidence type="ECO:0000256" key="12">
    <source>
        <dbReference type="SAM" id="MobiDB-lite"/>
    </source>
</evidence>
<dbReference type="SMART" id="SM01281">
    <property type="entry name" value="Med12"/>
    <property type="match status" value="1"/>
</dbReference>
<organism evidence="14 15">
    <name type="scientific">Verticillium dahliae (strain VdLs.17 / ATCC MYA-4575 / FGSC 10137)</name>
    <name type="common">Verticillium wilt</name>
    <dbReference type="NCBI Taxonomy" id="498257"/>
    <lineage>
        <taxon>Eukaryota</taxon>
        <taxon>Fungi</taxon>
        <taxon>Dikarya</taxon>
        <taxon>Ascomycota</taxon>
        <taxon>Pezizomycotina</taxon>
        <taxon>Sordariomycetes</taxon>
        <taxon>Hypocreomycetidae</taxon>
        <taxon>Glomerellales</taxon>
        <taxon>Plectosphaerellaceae</taxon>
        <taxon>Verticillium</taxon>
    </lineage>
</organism>
<dbReference type="GO" id="GO:0003712">
    <property type="term" value="F:transcription coregulator activity"/>
    <property type="evidence" value="ECO:0007669"/>
    <property type="project" value="InterPro"/>
</dbReference>
<dbReference type="RefSeq" id="XP_009651412.1">
    <property type="nucleotide sequence ID" value="XM_009653117.1"/>
</dbReference>
<evidence type="ECO:0000256" key="2">
    <source>
        <dbReference type="ARBA" id="ARBA00010289"/>
    </source>
</evidence>
<evidence type="ECO:0000256" key="3">
    <source>
        <dbReference type="ARBA" id="ARBA00011629"/>
    </source>
</evidence>
<keyword evidence="15" id="KW-1185">Reference proteome</keyword>
<evidence type="ECO:0000256" key="10">
    <source>
        <dbReference type="ARBA" id="ARBA00025661"/>
    </source>
</evidence>
<keyword evidence="7" id="KW-0010">Activator</keyword>
<evidence type="ECO:0000256" key="6">
    <source>
        <dbReference type="ARBA" id="ARBA00023015"/>
    </source>
</evidence>
<dbReference type="GO" id="GO:0016592">
    <property type="term" value="C:mediator complex"/>
    <property type="evidence" value="ECO:0007669"/>
    <property type="project" value="InterPro"/>
</dbReference>
<reference evidence="14 15" key="1">
    <citation type="submission" date="2008-03" db="EMBL/GenBank/DDBJ databases">
        <title>The Genome Sequence of Verticillium dahliae VdLs.17.</title>
        <authorList>
            <consortium name="The Broad Institute Genome Sequencing Platform"/>
            <person name="Ma L.-J.J."/>
            <person name="Klosterman S.J."/>
            <person name="Subbarao K."/>
            <person name="Dobinson K."/>
            <person name="Veronese P."/>
            <person name="Kang S."/>
            <person name="Gold S.E."/>
            <person name="Young S."/>
            <person name="Jaffe D."/>
            <person name="Gnerre S."/>
            <person name="Berlin A."/>
            <person name="Heiman D."/>
            <person name="Hepburn T."/>
            <person name="Sykes S."/>
            <person name="Alvarado L."/>
            <person name="Kodira C.D."/>
            <person name="Lander E."/>
            <person name="Galagan J."/>
            <person name="Nusbaum C."/>
            <person name="Birren B."/>
        </authorList>
    </citation>
    <scope>NUCLEOTIDE SEQUENCE [LARGE SCALE GENOMIC DNA]</scope>
    <source>
        <strain evidence="15">VdLs.17 / ATCC MYA-4575 / FGSC 10137</strain>
    </source>
</reference>
<feature type="region of interest" description="Disordered" evidence="12">
    <location>
        <begin position="228"/>
        <end position="329"/>
    </location>
</feature>
<dbReference type="KEGG" id="vda:VDAG_02464"/>
<dbReference type="Pfam" id="PF09497">
    <property type="entry name" value="Med12"/>
    <property type="match status" value="1"/>
</dbReference>
<feature type="region of interest" description="Disordered" evidence="12">
    <location>
        <begin position="146"/>
        <end position="200"/>
    </location>
</feature>
<keyword evidence="5" id="KW-0678">Repressor</keyword>
<dbReference type="GO" id="GO:0006357">
    <property type="term" value="P:regulation of transcription by RNA polymerase II"/>
    <property type="evidence" value="ECO:0007669"/>
    <property type="project" value="InterPro"/>
</dbReference>
<dbReference type="Pfam" id="PF25326">
    <property type="entry name" value="ARM_SRB8"/>
    <property type="match status" value="1"/>
</dbReference>
<dbReference type="eggNOG" id="KOG4522">
    <property type="taxonomic scope" value="Eukaryota"/>
</dbReference>
<feature type="compositionally biased region" description="Polar residues" evidence="12">
    <location>
        <begin position="228"/>
        <end position="244"/>
    </location>
</feature>
<evidence type="ECO:0000256" key="4">
    <source>
        <dbReference type="ARBA" id="ARBA00019622"/>
    </source>
</evidence>
<comment type="similarity">
    <text evidence="2">Belongs to the Mediator complex subunit 12 family.</text>
</comment>
<gene>
    <name evidence="14" type="ORF">VDAG_02464</name>
</gene>
<name>G2WXY2_VERDV</name>
<keyword evidence="9" id="KW-0539">Nucleus</keyword>